<evidence type="ECO:0000256" key="8">
    <source>
        <dbReference type="ARBA" id="ARBA00043264"/>
    </source>
</evidence>
<keyword evidence="8" id="KW-0080">Bacteriocin transport</keyword>
<dbReference type="Pfam" id="PF00664">
    <property type="entry name" value="ABC_membrane"/>
    <property type="match status" value="1"/>
</dbReference>
<feature type="domain" description="ABC transmembrane type-1" evidence="11">
    <location>
        <begin position="168"/>
        <end position="445"/>
    </location>
</feature>
<dbReference type="InterPro" id="IPR003593">
    <property type="entry name" value="AAA+_ATPase"/>
</dbReference>
<dbReference type="OrthoDB" id="9760358at2"/>
<dbReference type="GO" id="GO:0016887">
    <property type="term" value="F:ATP hydrolysis activity"/>
    <property type="evidence" value="ECO:0007669"/>
    <property type="project" value="InterPro"/>
</dbReference>
<evidence type="ECO:0000256" key="7">
    <source>
        <dbReference type="ARBA" id="ARBA00023136"/>
    </source>
</evidence>
<dbReference type="RefSeq" id="WP_135105916.1">
    <property type="nucleotide sequence ID" value="NZ_JADGKW010000004.1"/>
</dbReference>
<dbReference type="InterPro" id="IPR036640">
    <property type="entry name" value="ABC1_TM_sf"/>
</dbReference>
<comment type="caution">
    <text evidence="13">The sequence shown here is derived from an EMBL/GenBank/DDBJ whole genome shotgun (WGS) entry which is preliminary data.</text>
</comment>
<dbReference type="GO" id="GO:0043213">
    <property type="term" value="P:bacteriocin transport"/>
    <property type="evidence" value="ECO:0007669"/>
    <property type="project" value="UniProtKB-KW"/>
</dbReference>
<keyword evidence="3" id="KW-0547">Nucleotide-binding</keyword>
<dbReference type="Gene3D" id="3.40.50.300">
    <property type="entry name" value="P-loop containing nucleotide triphosphate hydrolases"/>
    <property type="match status" value="1"/>
</dbReference>
<dbReference type="Pfam" id="PF03412">
    <property type="entry name" value="Peptidase_C39"/>
    <property type="match status" value="1"/>
</dbReference>
<evidence type="ECO:0000256" key="1">
    <source>
        <dbReference type="ARBA" id="ARBA00004651"/>
    </source>
</evidence>
<dbReference type="PANTHER" id="PTHR24221">
    <property type="entry name" value="ATP-BINDING CASSETTE SUB-FAMILY B"/>
    <property type="match status" value="1"/>
</dbReference>
<evidence type="ECO:0000313" key="14">
    <source>
        <dbReference type="Proteomes" id="UP000298285"/>
    </source>
</evidence>
<organism evidence="13 14">
    <name type="scientific">Dysgonomonas mossii</name>
    <dbReference type="NCBI Taxonomy" id="163665"/>
    <lineage>
        <taxon>Bacteria</taxon>
        <taxon>Pseudomonadati</taxon>
        <taxon>Bacteroidota</taxon>
        <taxon>Bacteroidia</taxon>
        <taxon>Bacteroidales</taxon>
        <taxon>Dysgonomonadaceae</taxon>
        <taxon>Dysgonomonas</taxon>
    </lineage>
</organism>
<evidence type="ECO:0000259" key="10">
    <source>
        <dbReference type="PROSITE" id="PS50893"/>
    </source>
</evidence>
<dbReference type="InterPro" id="IPR005074">
    <property type="entry name" value="Peptidase_C39"/>
</dbReference>
<keyword evidence="5" id="KW-0653">Protein transport</keyword>
<dbReference type="GO" id="GO:0015031">
    <property type="term" value="P:protein transport"/>
    <property type="evidence" value="ECO:0007669"/>
    <property type="project" value="UniProtKB-KW"/>
</dbReference>
<feature type="transmembrane region" description="Helical" evidence="9">
    <location>
        <begin position="401"/>
        <end position="426"/>
    </location>
</feature>
<sequence>MNFSRQLDSIDCGPACIRMIAAYYGKKYSLNYLRNLSFLSSEGVSIAGIRDGLEAIGMTVNSFKLPLERLCEFKLPVILHWHQNHFVVLYKITKNKYYWIADPAYSKYKLSEEEFCKEWSHGGQGVILIPTPTDLFYQMIPPPENDSIKKFLLKYLLPFKNEMFQLSLGLLAGVIVSLIMPFLTQAMVDKGIGELDIGIILIIAISQLCLFLGSYAIILLRNWIVLYLGTRINIDIVSDFLEKIMRLPMKFFDTKSTGDFHQRIADHSRLQSFATSDTLLTVFSLLSFSVFFVIIGLYSLKVLIVYTCFTVISILWMLYFLKKRKVVDYKLFKVRTENQNSILEIINGMPEIKLNNFQDYKAKEWKDIQEKQYKADIDSLKVNQVQSAGYSLINQVRNITVTFLVAVSVVQGHITLGMMMSITYIIGQMNSPLEQLIGFVRNFQDSKISLERAGEIHILENEDNKVEYQKIPDSVSNIKLEDVYFRYGPFSDKMVLNNINLLIPKGKVTAIVGESGSGKTTLLKLLLKYYQQTDGEILIDNYDINNFSSDEWRKRCGIVMQESYIFSETILRNIVLGADPIDENRLKEAVKISNLQEFIENKPLKLYTKIGKSGLGISGGEKQRIMIARAVYKKPQYLFLDEATSSLDADNESIIVQNLEHFFKGRTVVIIAHRLSTVKNADQIVVLKNGIITEVGNHEQLIRKKEVYYKLVFNQLELAK</sequence>
<keyword evidence="6 9" id="KW-1133">Transmembrane helix</keyword>
<dbReference type="Gene3D" id="1.20.1560.10">
    <property type="entry name" value="ABC transporter type 1, transmembrane domain"/>
    <property type="match status" value="1"/>
</dbReference>
<evidence type="ECO:0000313" key="13">
    <source>
        <dbReference type="EMBL" id="TFU88686.1"/>
    </source>
</evidence>
<dbReference type="GO" id="GO:0034040">
    <property type="term" value="F:ATPase-coupled lipid transmembrane transporter activity"/>
    <property type="evidence" value="ECO:0007669"/>
    <property type="project" value="TreeGrafter"/>
</dbReference>
<dbReference type="Proteomes" id="UP000298285">
    <property type="component" value="Unassembled WGS sequence"/>
</dbReference>
<gene>
    <name evidence="13" type="ORF">E4T88_12485</name>
</gene>
<feature type="transmembrane region" description="Helical" evidence="9">
    <location>
        <begin position="195"/>
        <end position="218"/>
    </location>
</feature>
<dbReference type="InterPro" id="IPR003439">
    <property type="entry name" value="ABC_transporter-like_ATP-bd"/>
</dbReference>
<protein>
    <submittedName>
        <fullName evidence="13">Peptidase domain-containing ABC transporter</fullName>
    </submittedName>
</protein>
<dbReference type="EMBL" id="SPPK01000004">
    <property type="protein sequence ID" value="TFU88686.1"/>
    <property type="molecule type" value="Genomic_DNA"/>
</dbReference>
<feature type="transmembrane region" description="Helical" evidence="9">
    <location>
        <begin position="163"/>
        <end position="183"/>
    </location>
</feature>
<dbReference type="GO" id="GO:0006508">
    <property type="term" value="P:proteolysis"/>
    <property type="evidence" value="ECO:0007669"/>
    <property type="project" value="InterPro"/>
</dbReference>
<dbReference type="PANTHER" id="PTHR24221:SF654">
    <property type="entry name" value="ATP-BINDING CASSETTE SUB-FAMILY B MEMBER 6"/>
    <property type="match status" value="1"/>
</dbReference>
<evidence type="ECO:0000256" key="9">
    <source>
        <dbReference type="SAM" id="Phobius"/>
    </source>
</evidence>
<dbReference type="SUPFAM" id="SSF52540">
    <property type="entry name" value="P-loop containing nucleoside triphosphate hydrolases"/>
    <property type="match status" value="1"/>
</dbReference>
<dbReference type="GO" id="GO:0005524">
    <property type="term" value="F:ATP binding"/>
    <property type="evidence" value="ECO:0007669"/>
    <property type="project" value="UniProtKB-KW"/>
</dbReference>
<name>A0A4Y9IK98_9BACT</name>
<dbReference type="InterPro" id="IPR017871">
    <property type="entry name" value="ABC_transporter-like_CS"/>
</dbReference>
<evidence type="ECO:0000259" key="12">
    <source>
        <dbReference type="PROSITE" id="PS50990"/>
    </source>
</evidence>
<dbReference type="Pfam" id="PF00005">
    <property type="entry name" value="ABC_tran"/>
    <property type="match status" value="1"/>
</dbReference>
<feature type="domain" description="ABC transporter" evidence="10">
    <location>
        <begin position="478"/>
        <end position="714"/>
    </location>
</feature>
<dbReference type="Gene3D" id="3.90.70.10">
    <property type="entry name" value="Cysteine proteinases"/>
    <property type="match status" value="1"/>
</dbReference>
<dbReference type="SUPFAM" id="SSF90123">
    <property type="entry name" value="ABC transporter transmembrane region"/>
    <property type="match status" value="1"/>
</dbReference>
<evidence type="ECO:0000259" key="11">
    <source>
        <dbReference type="PROSITE" id="PS50929"/>
    </source>
</evidence>
<dbReference type="InterPro" id="IPR011527">
    <property type="entry name" value="ABC1_TM_dom"/>
</dbReference>
<keyword evidence="4" id="KW-0067">ATP-binding</keyword>
<dbReference type="GO" id="GO:0008233">
    <property type="term" value="F:peptidase activity"/>
    <property type="evidence" value="ECO:0007669"/>
    <property type="project" value="InterPro"/>
</dbReference>
<dbReference type="CDD" id="cd02418">
    <property type="entry name" value="Peptidase_C39B"/>
    <property type="match status" value="1"/>
</dbReference>
<dbReference type="PROSITE" id="PS50990">
    <property type="entry name" value="PEPTIDASE_C39"/>
    <property type="match status" value="1"/>
</dbReference>
<keyword evidence="5" id="KW-0813">Transport</keyword>
<keyword evidence="2 9" id="KW-0812">Transmembrane</keyword>
<evidence type="ECO:0000256" key="2">
    <source>
        <dbReference type="ARBA" id="ARBA00022692"/>
    </source>
</evidence>
<evidence type="ECO:0000256" key="4">
    <source>
        <dbReference type="ARBA" id="ARBA00022840"/>
    </source>
</evidence>
<dbReference type="PROSITE" id="PS00211">
    <property type="entry name" value="ABC_TRANSPORTER_1"/>
    <property type="match status" value="1"/>
</dbReference>
<feature type="transmembrane region" description="Helical" evidence="9">
    <location>
        <begin position="303"/>
        <end position="321"/>
    </location>
</feature>
<dbReference type="GO" id="GO:0140359">
    <property type="term" value="F:ABC-type transporter activity"/>
    <property type="evidence" value="ECO:0007669"/>
    <property type="project" value="InterPro"/>
</dbReference>
<dbReference type="FunFam" id="3.40.50.300:FF:000218">
    <property type="entry name" value="Multidrug ABC transporter ATP-binding protein"/>
    <property type="match status" value="1"/>
</dbReference>
<dbReference type="GO" id="GO:0005886">
    <property type="term" value="C:plasma membrane"/>
    <property type="evidence" value="ECO:0007669"/>
    <property type="project" value="UniProtKB-SubCell"/>
</dbReference>
<dbReference type="PROSITE" id="PS50893">
    <property type="entry name" value="ABC_TRANSPORTER_2"/>
    <property type="match status" value="1"/>
</dbReference>
<keyword evidence="7 9" id="KW-0472">Membrane</keyword>
<dbReference type="SMART" id="SM00382">
    <property type="entry name" value="AAA"/>
    <property type="match status" value="1"/>
</dbReference>
<comment type="subcellular location">
    <subcellularLocation>
        <location evidence="1">Cell membrane</location>
        <topology evidence="1">Multi-pass membrane protein</topology>
    </subcellularLocation>
</comment>
<dbReference type="PROSITE" id="PS50929">
    <property type="entry name" value="ABC_TM1F"/>
    <property type="match status" value="1"/>
</dbReference>
<dbReference type="AlphaFoldDB" id="A0A4Y9IK98"/>
<evidence type="ECO:0000256" key="3">
    <source>
        <dbReference type="ARBA" id="ARBA00022741"/>
    </source>
</evidence>
<dbReference type="CDD" id="cd18571">
    <property type="entry name" value="ABC_6TM_peptidase_like"/>
    <property type="match status" value="1"/>
</dbReference>
<evidence type="ECO:0000256" key="5">
    <source>
        <dbReference type="ARBA" id="ARBA00022927"/>
    </source>
</evidence>
<reference evidence="13 14" key="1">
    <citation type="submission" date="2019-03" db="EMBL/GenBank/DDBJ databases">
        <title>Diversity of the mouse oral microbiome.</title>
        <authorList>
            <person name="Joseph S."/>
            <person name="Aduse-Opoku J."/>
            <person name="Curtis M."/>
            <person name="Wade W."/>
            <person name="Hashim A."/>
        </authorList>
    </citation>
    <scope>NUCLEOTIDE SEQUENCE [LARGE SCALE GENOMIC DNA]</scope>
    <source>
        <strain evidence="13 14">P11</strain>
    </source>
</reference>
<proteinExistence type="predicted"/>
<evidence type="ECO:0000256" key="6">
    <source>
        <dbReference type="ARBA" id="ARBA00022989"/>
    </source>
</evidence>
<dbReference type="InterPro" id="IPR039421">
    <property type="entry name" value="Type_1_exporter"/>
</dbReference>
<dbReference type="InterPro" id="IPR027417">
    <property type="entry name" value="P-loop_NTPase"/>
</dbReference>
<feature type="domain" description="Peptidase C39" evidence="12">
    <location>
        <begin position="6"/>
        <end position="126"/>
    </location>
</feature>
<feature type="transmembrane region" description="Helical" evidence="9">
    <location>
        <begin position="278"/>
        <end position="297"/>
    </location>
</feature>
<accession>A0A4Y9IK98</accession>